<dbReference type="InterPro" id="IPR002818">
    <property type="entry name" value="DJ-1/PfpI"/>
</dbReference>
<dbReference type="PANTHER" id="PTHR43130">
    <property type="entry name" value="ARAC-FAMILY TRANSCRIPTIONAL REGULATOR"/>
    <property type="match status" value="1"/>
</dbReference>
<accession>R4Z6T7</accession>
<dbReference type="EMBL" id="CANL01000078">
    <property type="protein sequence ID" value="CCM65641.1"/>
    <property type="molecule type" value="Genomic_DNA"/>
</dbReference>
<dbReference type="HOGENOM" id="CLU_000445_44_1_11"/>
<dbReference type="InterPro" id="IPR052158">
    <property type="entry name" value="INH-QAR"/>
</dbReference>
<reference evidence="2 3" key="1">
    <citation type="journal article" date="2013" name="ISME J.">
        <title>Metabolic model for the filamentous 'Candidatus Microthrix parvicella' based on genomic and metagenomic analyses.</title>
        <authorList>
            <person name="Jon McIlroy S."/>
            <person name="Kristiansen R."/>
            <person name="Albertsen M."/>
            <person name="Michael Karst S."/>
            <person name="Rossetti S."/>
            <person name="Lund Nielsen J."/>
            <person name="Tandoi V."/>
            <person name="James Seviour R."/>
            <person name="Nielsen P.H."/>
        </authorList>
    </citation>
    <scope>NUCLEOTIDE SEQUENCE [LARGE SCALE GENOMIC DNA]</scope>
    <source>
        <strain evidence="2 3">RN1</strain>
    </source>
</reference>
<dbReference type="GO" id="GO:0006355">
    <property type="term" value="P:regulation of DNA-templated transcription"/>
    <property type="evidence" value="ECO:0007669"/>
    <property type="project" value="TreeGrafter"/>
</dbReference>
<proteinExistence type="predicted"/>
<comment type="caution">
    <text evidence="2">The sequence shown here is derived from an EMBL/GenBank/DDBJ whole genome shotgun (WGS) entry which is preliminary data.</text>
</comment>
<dbReference type="Gene3D" id="3.40.50.880">
    <property type="match status" value="1"/>
</dbReference>
<dbReference type="CDD" id="cd03139">
    <property type="entry name" value="GATase1_PfpI_2"/>
    <property type="match status" value="1"/>
</dbReference>
<dbReference type="InterPro" id="IPR029062">
    <property type="entry name" value="Class_I_gatase-like"/>
</dbReference>
<sequence>MTSYGFLLFDDVEELDVVGPWEVITASAMLRASEGANPDTTVMIAERDQPVRCAKGMVVVPHHTFADHPPLDVIVVPGGQGTRTQIDNATLLDWLASVGQTASWVTSVCTGSLLLVGSGLGAGRRVATHWGFEDTLAERGDCTVVRDARWVRDGNVVTSKGVSAGIDMALWLIGQIHDPAHARAVQRYIAYDPAPPYQADV</sequence>
<dbReference type="SUPFAM" id="SSF52317">
    <property type="entry name" value="Class I glutamine amidotransferase-like"/>
    <property type="match status" value="1"/>
</dbReference>
<dbReference type="Proteomes" id="UP000018291">
    <property type="component" value="Unassembled WGS sequence"/>
</dbReference>
<keyword evidence="3" id="KW-1185">Reference proteome</keyword>
<dbReference type="OrthoDB" id="4265717at2"/>
<protein>
    <submittedName>
        <fullName evidence="2">ThiJ/PfpI domain-containing protein</fullName>
    </submittedName>
</protein>
<dbReference type="STRING" id="1229780.BN381_80171"/>
<dbReference type="eggNOG" id="COG0693">
    <property type="taxonomic scope" value="Bacteria"/>
</dbReference>
<evidence type="ECO:0000259" key="1">
    <source>
        <dbReference type="Pfam" id="PF01965"/>
    </source>
</evidence>
<organism evidence="2 3">
    <name type="scientific">Candidatus Neomicrothrix parvicella RN1</name>
    <dbReference type="NCBI Taxonomy" id="1229780"/>
    <lineage>
        <taxon>Bacteria</taxon>
        <taxon>Bacillati</taxon>
        <taxon>Actinomycetota</taxon>
        <taxon>Acidimicrobiia</taxon>
        <taxon>Acidimicrobiales</taxon>
        <taxon>Microthrixaceae</taxon>
        <taxon>Candidatus Neomicrothrix</taxon>
    </lineage>
</organism>
<evidence type="ECO:0000313" key="3">
    <source>
        <dbReference type="Proteomes" id="UP000018291"/>
    </source>
</evidence>
<gene>
    <name evidence="2" type="ORF">BN381_80171</name>
</gene>
<dbReference type="PANTHER" id="PTHR43130:SF3">
    <property type="entry name" value="HTH-TYPE TRANSCRIPTIONAL REGULATOR RV1931C"/>
    <property type="match status" value="1"/>
</dbReference>
<feature type="domain" description="DJ-1/PfpI" evidence="1">
    <location>
        <begin position="6"/>
        <end position="173"/>
    </location>
</feature>
<dbReference type="AlphaFoldDB" id="R4Z6T7"/>
<name>R4Z6T7_9ACTN</name>
<dbReference type="Pfam" id="PF01965">
    <property type="entry name" value="DJ-1_PfpI"/>
    <property type="match status" value="1"/>
</dbReference>
<evidence type="ECO:0000313" key="2">
    <source>
        <dbReference type="EMBL" id="CCM65641.1"/>
    </source>
</evidence>
<dbReference type="RefSeq" id="WP_012230545.1">
    <property type="nucleotide sequence ID" value="NZ_HG422565.1"/>
</dbReference>